<evidence type="ECO:0000259" key="6">
    <source>
        <dbReference type="PROSITE" id="PS50119"/>
    </source>
</evidence>
<dbReference type="PROSITE" id="PS50119">
    <property type="entry name" value="ZF_BBOX"/>
    <property type="match status" value="1"/>
</dbReference>
<dbReference type="InterPro" id="IPR047153">
    <property type="entry name" value="TRIM45/56/19-like"/>
</dbReference>
<dbReference type="PANTHER" id="PTHR25462:SF304">
    <property type="entry name" value="BONUS, ISOFORM C"/>
    <property type="match status" value="1"/>
</dbReference>
<gene>
    <name evidence="8" type="primary">LOC113466423</name>
</gene>
<evidence type="ECO:0000259" key="5">
    <source>
        <dbReference type="PROSITE" id="PS50089"/>
    </source>
</evidence>
<dbReference type="Proteomes" id="UP000079169">
    <property type="component" value="Unplaced"/>
</dbReference>
<dbReference type="GO" id="GO:0008270">
    <property type="term" value="F:zinc ion binding"/>
    <property type="evidence" value="ECO:0007669"/>
    <property type="project" value="UniProtKB-KW"/>
</dbReference>
<evidence type="ECO:0000256" key="2">
    <source>
        <dbReference type="ARBA" id="ARBA00022771"/>
    </source>
</evidence>
<dbReference type="Gene3D" id="3.30.160.60">
    <property type="entry name" value="Classic Zinc Finger"/>
    <property type="match status" value="1"/>
</dbReference>
<name>A0A3Q0IN04_DIACI</name>
<organism evidence="7 8">
    <name type="scientific">Diaphorina citri</name>
    <name type="common">Asian citrus psyllid</name>
    <dbReference type="NCBI Taxonomy" id="121845"/>
    <lineage>
        <taxon>Eukaryota</taxon>
        <taxon>Metazoa</taxon>
        <taxon>Ecdysozoa</taxon>
        <taxon>Arthropoda</taxon>
        <taxon>Hexapoda</taxon>
        <taxon>Insecta</taxon>
        <taxon>Pterygota</taxon>
        <taxon>Neoptera</taxon>
        <taxon>Paraneoptera</taxon>
        <taxon>Hemiptera</taxon>
        <taxon>Sternorrhyncha</taxon>
        <taxon>Psylloidea</taxon>
        <taxon>Psyllidae</taxon>
        <taxon>Diaphorininae</taxon>
        <taxon>Diaphorina</taxon>
    </lineage>
</organism>
<reference evidence="8" key="1">
    <citation type="submission" date="2025-08" db="UniProtKB">
        <authorList>
            <consortium name="RefSeq"/>
        </authorList>
    </citation>
    <scope>IDENTIFICATION</scope>
</reference>
<sequence>MEETSEIKKEFIDHESDFCFVPPSLDIADALEEAIDTISGTNDISDPLGDTTTETVETPSDIANEAEVQSETKENHEPALIPKSEDCEPSAPVNVWENEKCTFCQNILTPASEPKLLECLHSACNACIQSKLNPTITDTTELVIQELRCELCNVSCDPTLITDNRFLLEAAASAQAPSTEPSPAERLKDLKCQSCAEAAVCTSWCVECGEFICDACVQAHQRLKITKDHTIKAKEEGDLKDTQSSSDGSQDVFCSVHLQVSID</sequence>
<keyword evidence="7" id="KW-1185">Reference proteome</keyword>
<dbReference type="PaxDb" id="121845-A0A3Q0IN04"/>
<dbReference type="AlphaFoldDB" id="A0A3Q0IN04"/>
<dbReference type="InterPro" id="IPR000315">
    <property type="entry name" value="Znf_B-box"/>
</dbReference>
<keyword evidence="1" id="KW-0479">Metal-binding</keyword>
<evidence type="ECO:0000256" key="1">
    <source>
        <dbReference type="ARBA" id="ARBA00022723"/>
    </source>
</evidence>
<keyword evidence="2 4" id="KW-0863">Zinc-finger</keyword>
<feature type="domain" description="B box-type" evidence="6">
    <location>
        <begin position="187"/>
        <end position="234"/>
    </location>
</feature>
<dbReference type="SUPFAM" id="SSF57850">
    <property type="entry name" value="RING/U-box"/>
    <property type="match status" value="1"/>
</dbReference>
<dbReference type="RefSeq" id="XP_026677617.1">
    <property type="nucleotide sequence ID" value="XM_026821816.1"/>
</dbReference>
<dbReference type="Gene3D" id="3.30.40.10">
    <property type="entry name" value="Zinc/RING finger domain, C3HC4 (zinc finger)"/>
    <property type="match status" value="1"/>
</dbReference>
<dbReference type="InterPro" id="IPR013083">
    <property type="entry name" value="Znf_RING/FYVE/PHD"/>
</dbReference>
<accession>A0A3Q0IN04</accession>
<proteinExistence type="predicted"/>
<dbReference type="SMART" id="SM00336">
    <property type="entry name" value="BBOX"/>
    <property type="match status" value="1"/>
</dbReference>
<dbReference type="PANTHER" id="PTHR25462">
    <property type="entry name" value="BONUS, ISOFORM C-RELATED"/>
    <property type="match status" value="1"/>
</dbReference>
<protein>
    <submittedName>
        <fullName evidence="8">E3 ubiquitin-protein ligase TRIM33-like</fullName>
    </submittedName>
</protein>
<evidence type="ECO:0000256" key="3">
    <source>
        <dbReference type="ARBA" id="ARBA00022833"/>
    </source>
</evidence>
<evidence type="ECO:0000313" key="7">
    <source>
        <dbReference type="Proteomes" id="UP000079169"/>
    </source>
</evidence>
<dbReference type="GO" id="GO:0061630">
    <property type="term" value="F:ubiquitin protein ligase activity"/>
    <property type="evidence" value="ECO:0007669"/>
    <property type="project" value="TreeGrafter"/>
</dbReference>
<evidence type="ECO:0000256" key="4">
    <source>
        <dbReference type="PROSITE-ProRule" id="PRU00024"/>
    </source>
</evidence>
<keyword evidence="3" id="KW-0862">Zinc</keyword>
<feature type="domain" description="RING-type" evidence="5">
    <location>
        <begin position="101"/>
        <end position="153"/>
    </location>
</feature>
<dbReference type="STRING" id="121845.A0A3Q0IN04"/>
<evidence type="ECO:0000313" key="8">
    <source>
        <dbReference type="RefSeq" id="XP_026677617.1"/>
    </source>
</evidence>
<dbReference type="GeneID" id="113466423"/>
<dbReference type="PROSITE" id="PS50089">
    <property type="entry name" value="ZF_RING_2"/>
    <property type="match status" value="1"/>
</dbReference>
<dbReference type="InterPro" id="IPR001841">
    <property type="entry name" value="Znf_RING"/>
</dbReference>
<dbReference type="KEGG" id="dci:113466423"/>